<dbReference type="SMART" id="SM00271">
    <property type="entry name" value="DnaJ"/>
    <property type="match status" value="1"/>
</dbReference>
<evidence type="ECO:0000256" key="3">
    <source>
        <dbReference type="SAM" id="SignalP"/>
    </source>
</evidence>
<dbReference type="PANTHER" id="PTHR24078:SF553">
    <property type="entry name" value="DNAJ HOMOLOG SUBFAMILY B MEMBER 5"/>
    <property type="match status" value="1"/>
</dbReference>
<dbReference type="InterPro" id="IPR008972">
    <property type="entry name" value="Cupredoxin"/>
</dbReference>
<dbReference type="InterPro" id="IPR002939">
    <property type="entry name" value="DnaJ_C"/>
</dbReference>
<keyword evidence="6" id="KW-1185">Reference proteome</keyword>
<dbReference type="InterPro" id="IPR001623">
    <property type="entry name" value="DnaJ_domain"/>
</dbReference>
<evidence type="ECO:0000256" key="1">
    <source>
        <dbReference type="ARBA" id="ARBA00023186"/>
    </source>
</evidence>
<evidence type="ECO:0000256" key="2">
    <source>
        <dbReference type="SAM" id="Phobius"/>
    </source>
</evidence>
<keyword evidence="2" id="KW-0812">Transmembrane</keyword>
<comment type="caution">
    <text evidence="5">The sequence shown here is derived from an EMBL/GenBank/DDBJ whole genome shotgun (WGS) entry which is preliminary data.</text>
</comment>
<dbReference type="Pfam" id="PF01556">
    <property type="entry name" value="DnaJ_C"/>
    <property type="match status" value="1"/>
</dbReference>
<reference evidence="5 6" key="1">
    <citation type="submission" date="2024-10" db="EMBL/GenBank/DDBJ databases">
        <title>Updated reference genomes for cyclostephanoid diatoms.</title>
        <authorList>
            <person name="Roberts W.R."/>
            <person name="Alverson A.J."/>
        </authorList>
    </citation>
    <scope>NUCLEOTIDE SEQUENCE [LARGE SCALE GENOMIC DNA]</scope>
    <source>
        <strain evidence="5 6">AJA232-27</strain>
    </source>
</reference>
<dbReference type="PROSITE" id="PS50076">
    <property type="entry name" value="DNAJ_2"/>
    <property type="match status" value="1"/>
</dbReference>
<dbReference type="SUPFAM" id="SSF49503">
    <property type="entry name" value="Cupredoxins"/>
    <property type="match status" value="1"/>
</dbReference>
<gene>
    <name evidence="5" type="ORF">ACHAWU_000557</name>
</gene>
<dbReference type="Gene3D" id="2.60.260.20">
    <property type="entry name" value="Urease metallochaperone UreE, N-terminal domain"/>
    <property type="match status" value="1"/>
</dbReference>
<dbReference type="SUPFAM" id="SSF49493">
    <property type="entry name" value="HSP40/DnaJ peptide-binding domain"/>
    <property type="match status" value="1"/>
</dbReference>
<dbReference type="Proteomes" id="UP001530293">
    <property type="component" value="Unassembled WGS sequence"/>
</dbReference>
<evidence type="ECO:0000313" key="6">
    <source>
        <dbReference type="Proteomes" id="UP001530293"/>
    </source>
</evidence>
<proteinExistence type="predicted"/>
<keyword evidence="1" id="KW-0143">Chaperone</keyword>
<dbReference type="Gene3D" id="1.10.287.110">
    <property type="entry name" value="DnaJ domain"/>
    <property type="match status" value="1"/>
</dbReference>
<sequence>MKSGILVPIILIFLLFSSALKLAWCGSTPTSPSSSSSAGTHHHRRRRRTFRSDPYEILHVDPTICTQKEIQRQYRKLCLKYHPDKKKNERKIDDDDATRDEEDFEFKEVQHAYSLIGTEEDRRNYDLLKKYNSFHSLSSKTTHHDDYFPRDPTTSNYGWEMRQENRMFGPSTIYFTFGDRVSFRFTNSGRRPPNFHQYWQGMQQPFDNGEVSHENNKRPHYIQRVEVPLDVLYAGGRDIHLTLKTSIVERYKAAYNGGILLPVLLQSSLMVLTTWLRSQNINWVLSLSLFVFMIHVNIPAPPTKVAYKTTINKGWKGGTKIKYKTDAADITFILQEGNHGTYTRVGSDLHTRVEVSKRQLRKGCTLSFPPIHEAHAPIQLKLKPNEVDIGDTVTIKSRGWPIGGGDKDEYGDLQVKICHTA</sequence>
<keyword evidence="3" id="KW-0732">Signal</keyword>
<dbReference type="InterPro" id="IPR051339">
    <property type="entry name" value="DnaJ_subfamily_B"/>
</dbReference>
<dbReference type="InterPro" id="IPR036869">
    <property type="entry name" value="J_dom_sf"/>
</dbReference>
<dbReference type="PANTHER" id="PTHR24078">
    <property type="entry name" value="DNAJ HOMOLOG SUBFAMILY C MEMBER"/>
    <property type="match status" value="1"/>
</dbReference>
<dbReference type="PRINTS" id="PR00625">
    <property type="entry name" value="JDOMAIN"/>
</dbReference>
<evidence type="ECO:0000313" key="5">
    <source>
        <dbReference type="EMBL" id="KAL3759934.1"/>
    </source>
</evidence>
<feature type="transmembrane region" description="Helical" evidence="2">
    <location>
        <begin position="253"/>
        <end position="276"/>
    </location>
</feature>
<feature type="domain" description="J" evidence="4">
    <location>
        <begin position="53"/>
        <end position="129"/>
    </location>
</feature>
<evidence type="ECO:0000259" key="4">
    <source>
        <dbReference type="PROSITE" id="PS50076"/>
    </source>
</evidence>
<accession>A0ABD3M7G3</accession>
<dbReference type="CDD" id="cd06257">
    <property type="entry name" value="DnaJ"/>
    <property type="match status" value="1"/>
</dbReference>
<keyword evidence="2" id="KW-1133">Transmembrane helix</keyword>
<feature type="transmembrane region" description="Helical" evidence="2">
    <location>
        <begin position="283"/>
        <end position="300"/>
    </location>
</feature>
<dbReference type="SUPFAM" id="SSF46565">
    <property type="entry name" value="Chaperone J-domain"/>
    <property type="match status" value="1"/>
</dbReference>
<dbReference type="InterPro" id="IPR008971">
    <property type="entry name" value="HSP40/DnaJ_pept-bd"/>
</dbReference>
<organism evidence="5 6">
    <name type="scientific">Discostella pseudostelligera</name>
    <dbReference type="NCBI Taxonomy" id="259834"/>
    <lineage>
        <taxon>Eukaryota</taxon>
        <taxon>Sar</taxon>
        <taxon>Stramenopiles</taxon>
        <taxon>Ochrophyta</taxon>
        <taxon>Bacillariophyta</taxon>
        <taxon>Coscinodiscophyceae</taxon>
        <taxon>Thalassiosirophycidae</taxon>
        <taxon>Stephanodiscales</taxon>
        <taxon>Stephanodiscaceae</taxon>
        <taxon>Discostella</taxon>
    </lineage>
</organism>
<keyword evidence="2" id="KW-0472">Membrane</keyword>
<feature type="chain" id="PRO_5044758926" description="J domain-containing protein" evidence="3">
    <location>
        <begin position="26"/>
        <end position="421"/>
    </location>
</feature>
<feature type="signal peptide" evidence="3">
    <location>
        <begin position="1"/>
        <end position="25"/>
    </location>
</feature>
<dbReference type="AlphaFoldDB" id="A0ABD3M7G3"/>
<dbReference type="EMBL" id="JALLBG020000195">
    <property type="protein sequence ID" value="KAL3759934.1"/>
    <property type="molecule type" value="Genomic_DNA"/>
</dbReference>
<protein>
    <recommendedName>
        <fullName evidence="4">J domain-containing protein</fullName>
    </recommendedName>
</protein>
<dbReference type="Pfam" id="PF00226">
    <property type="entry name" value="DnaJ"/>
    <property type="match status" value="1"/>
</dbReference>
<name>A0ABD3M7G3_9STRA</name>